<proteinExistence type="predicted"/>
<dbReference type="EMBL" id="CAJPWZ010001051">
    <property type="protein sequence ID" value="CAG2206485.1"/>
    <property type="molecule type" value="Genomic_DNA"/>
</dbReference>
<evidence type="ECO:0000313" key="1">
    <source>
        <dbReference type="EMBL" id="CAG2206485.1"/>
    </source>
</evidence>
<accession>A0A8S3RAU7</accession>
<keyword evidence="2" id="KW-1185">Reference proteome</keyword>
<dbReference type="OrthoDB" id="6174511at2759"/>
<protein>
    <submittedName>
        <fullName evidence="1">Uncharacterized protein</fullName>
    </submittedName>
</protein>
<evidence type="ECO:0000313" key="2">
    <source>
        <dbReference type="Proteomes" id="UP000683360"/>
    </source>
</evidence>
<organism evidence="1 2">
    <name type="scientific">Mytilus edulis</name>
    <name type="common">Blue mussel</name>
    <dbReference type="NCBI Taxonomy" id="6550"/>
    <lineage>
        <taxon>Eukaryota</taxon>
        <taxon>Metazoa</taxon>
        <taxon>Spiralia</taxon>
        <taxon>Lophotrochozoa</taxon>
        <taxon>Mollusca</taxon>
        <taxon>Bivalvia</taxon>
        <taxon>Autobranchia</taxon>
        <taxon>Pteriomorphia</taxon>
        <taxon>Mytilida</taxon>
        <taxon>Mytiloidea</taxon>
        <taxon>Mytilidae</taxon>
        <taxon>Mytilinae</taxon>
        <taxon>Mytilus</taxon>
    </lineage>
</organism>
<sequence>MLKATSQARSEDFRALYNLTILNNKDIALAKQQLTDIYNGSTIDTKIKRLNDNMTHLNTTVLGLTTRGSISNNLNAIVSEHSQRVGFTTCGGSILSGGRLNFPLVKSSHGIYVPSYYRDGKFSPSKAGFYRTVTRLPYCKFPPDPSTVITSFNAALMNTDVEPVNFPSLSLE</sequence>
<dbReference type="AlphaFoldDB" id="A0A8S3RAU7"/>
<gene>
    <name evidence="1" type="ORF">MEDL_20809</name>
</gene>
<dbReference type="Proteomes" id="UP000683360">
    <property type="component" value="Unassembled WGS sequence"/>
</dbReference>
<reference evidence="1" key="1">
    <citation type="submission" date="2021-03" db="EMBL/GenBank/DDBJ databases">
        <authorList>
            <person name="Bekaert M."/>
        </authorList>
    </citation>
    <scope>NUCLEOTIDE SEQUENCE</scope>
</reference>
<comment type="caution">
    <text evidence="1">The sequence shown here is derived from an EMBL/GenBank/DDBJ whole genome shotgun (WGS) entry which is preliminary data.</text>
</comment>
<name>A0A8S3RAU7_MYTED</name>